<keyword evidence="1" id="KW-0472">Membrane</keyword>
<feature type="transmembrane region" description="Helical" evidence="1">
    <location>
        <begin position="126"/>
        <end position="147"/>
    </location>
</feature>
<evidence type="ECO:0000313" key="2">
    <source>
        <dbReference type="EMBL" id="CAI5444398.1"/>
    </source>
</evidence>
<organism evidence="2 3">
    <name type="scientific">Caenorhabditis angaria</name>
    <dbReference type="NCBI Taxonomy" id="860376"/>
    <lineage>
        <taxon>Eukaryota</taxon>
        <taxon>Metazoa</taxon>
        <taxon>Ecdysozoa</taxon>
        <taxon>Nematoda</taxon>
        <taxon>Chromadorea</taxon>
        <taxon>Rhabditida</taxon>
        <taxon>Rhabditina</taxon>
        <taxon>Rhabditomorpha</taxon>
        <taxon>Rhabditoidea</taxon>
        <taxon>Rhabditidae</taxon>
        <taxon>Peloderinae</taxon>
        <taxon>Caenorhabditis</taxon>
    </lineage>
</organism>
<dbReference type="AlphaFoldDB" id="A0A9P1MZE4"/>
<accession>A0A9P1MZE4</accession>
<evidence type="ECO:0000313" key="3">
    <source>
        <dbReference type="Proteomes" id="UP001152747"/>
    </source>
</evidence>
<feature type="transmembrane region" description="Helical" evidence="1">
    <location>
        <begin position="38"/>
        <end position="61"/>
    </location>
</feature>
<protein>
    <submittedName>
        <fullName evidence="2">Uncharacterized protein</fullName>
    </submittedName>
</protein>
<gene>
    <name evidence="2" type="ORF">CAMP_LOCUS7035</name>
</gene>
<dbReference type="Proteomes" id="UP001152747">
    <property type="component" value="Unassembled WGS sequence"/>
</dbReference>
<evidence type="ECO:0000256" key="1">
    <source>
        <dbReference type="SAM" id="Phobius"/>
    </source>
</evidence>
<name>A0A9P1MZE4_9PELO</name>
<sequence>MILLSEQGYYEVVPPIVFGLEVRNIAFLLLLLDNLGFLIFWLNTIGYLSYFLLFAVGWNLGFLQVYRGMKFVDILFHHMMNLVYLVLLAVFVALIELDIVVCHINRCKRMSDIFEDFGSKLNFPWIYAFCIFTIHTHCLMMCCSWVLMKFAAAKQELEQVAIDMQRRRGLNDIL</sequence>
<reference evidence="2" key="1">
    <citation type="submission" date="2022-11" db="EMBL/GenBank/DDBJ databases">
        <authorList>
            <person name="Kikuchi T."/>
        </authorList>
    </citation>
    <scope>NUCLEOTIDE SEQUENCE</scope>
    <source>
        <strain evidence="2">PS1010</strain>
    </source>
</reference>
<keyword evidence="1" id="KW-0812">Transmembrane</keyword>
<dbReference type="EMBL" id="CANHGI010000003">
    <property type="protein sequence ID" value="CAI5444398.1"/>
    <property type="molecule type" value="Genomic_DNA"/>
</dbReference>
<proteinExistence type="predicted"/>
<comment type="caution">
    <text evidence="2">The sequence shown here is derived from an EMBL/GenBank/DDBJ whole genome shotgun (WGS) entry which is preliminary data.</text>
</comment>
<feature type="transmembrane region" description="Helical" evidence="1">
    <location>
        <begin position="82"/>
        <end position="106"/>
    </location>
</feature>
<keyword evidence="1" id="KW-1133">Transmembrane helix</keyword>
<keyword evidence="3" id="KW-1185">Reference proteome</keyword>